<evidence type="ECO:0000256" key="1">
    <source>
        <dbReference type="SAM" id="Coils"/>
    </source>
</evidence>
<accession>A0A1A9ZXB7</accession>
<feature type="coiled-coil region" evidence="1">
    <location>
        <begin position="25"/>
        <end position="52"/>
    </location>
</feature>
<organism evidence="2 3">
    <name type="scientific">Glossina pallidipes</name>
    <name type="common">Tsetse fly</name>
    <dbReference type="NCBI Taxonomy" id="7398"/>
    <lineage>
        <taxon>Eukaryota</taxon>
        <taxon>Metazoa</taxon>
        <taxon>Ecdysozoa</taxon>
        <taxon>Arthropoda</taxon>
        <taxon>Hexapoda</taxon>
        <taxon>Insecta</taxon>
        <taxon>Pterygota</taxon>
        <taxon>Neoptera</taxon>
        <taxon>Endopterygota</taxon>
        <taxon>Diptera</taxon>
        <taxon>Brachycera</taxon>
        <taxon>Muscomorpha</taxon>
        <taxon>Hippoboscoidea</taxon>
        <taxon>Glossinidae</taxon>
        <taxon>Glossina</taxon>
    </lineage>
</organism>
<name>A0A1A9ZXB7_GLOPL</name>
<keyword evidence="1" id="KW-0175">Coiled coil</keyword>
<dbReference type="VEuPathDB" id="VectorBase:GPAI028000"/>
<sequence length="107" mass="12862">MHYLQHTYAIRLVKAAAVGYWEYSLEKIKNEIKTKNNREEESKKRILELNETIYNRIYQIFVTNKDRLNNVRNLIRNHDIRKIMMTTTMMVMITMCLPNMFTCADNA</sequence>
<dbReference type="Proteomes" id="UP000092445">
    <property type="component" value="Unassembled WGS sequence"/>
</dbReference>
<proteinExistence type="predicted"/>
<protein>
    <submittedName>
        <fullName evidence="2">Uncharacterized protein</fullName>
    </submittedName>
</protein>
<keyword evidence="3" id="KW-1185">Reference proteome</keyword>
<dbReference type="EnsemblMetazoa" id="GPAI028000-RA">
    <property type="protein sequence ID" value="GPAI028000-PA"/>
    <property type="gene ID" value="GPAI028000"/>
</dbReference>
<dbReference type="AlphaFoldDB" id="A0A1A9ZXB7"/>
<evidence type="ECO:0000313" key="2">
    <source>
        <dbReference type="EnsemblMetazoa" id="GPAI028000-PA"/>
    </source>
</evidence>
<reference evidence="3" key="1">
    <citation type="submission" date="2014-03" db="EMBL/GenBank/DDBJ databases">
        <authorList>
            <person name="Aksoy S."/>
            <person name="Warren W."/>
            <person name="Wilson R.K."/>
        </authorList>
    </citation>
    <scope>NUCLEOTIDE SEQUENCE [LARGE SCALE GENOMIC DNA]</scope>
    <source>
        <strain evidence="3">IAEA</strain>
    </source>
</reference>
<reference evidence="2" key="2">
    <citation type="submission" date="2020-05" db="UniProtKB">
        <authorList>
            <consortium name="EnsemblMetazoa"/>
        </authorList>
    </citation>
    <scope>IDENTIFICATION</scope>
    <source>
        <strain evidence="2">IAEA</strain>
    </source>
</reference>
<evidence type="ECO:0000313" key="3">
    <source>
        <dbReference type="Proteomes" id="UP000092445"/>
    </source>
</evidence>